<organism evidence="4">
    <name type="scientific">Auxenochlorella protothecoides</name>
    <name type="common">Green microalga</name>
    <name type="synonym">Chlorella protothecoides</name>
    <dbReference type="NCBI Taxonomy" id="3075"/>
    <lineage>
        <taxon>Eukaryota</taxon>
        <taxon>Viridiplantae</taxon>
        <taxon>Chlorophyta</taxon>
        <taxon>core chlorophytes</taxon>
        <taxon>Trebouxiophyceae</taxon>
        <taxon>Chlorellales</taxon>
        <taxon>Chlorellaceae</taxon>
        <taxon>Auxenochlorella</taxon>
    </lineage>
</organism>
<feature type="coiled-coil region" evidence="1">
    <location>
        <begin position="95"/>
        <end position="164"/>
    </location>
</feature>
<accession>A0A1D2AG27</accession>
<protein>
    <submittedName>
        <fullName evidence="4">Uncharacterized protein</fullName>
    </submittedName>
</protein>
<gene>
    <name evidence="4" type="ORF">g.5407</name>
    <name evidence="3" type="ORF">g.5415</name>
</gene>
<proteinExistence type="predicted"/>
<dbReference type="EMBL" id="GDKF01005799">
    <property type="protein sequence ID" value="JAT72823.1"/>
    <property type="molecule type" value="Transcribed_RNA"/>
</dbReference>
<sequence length="233" mass="25598">MGKKIIPPDDPARLARVMDEKRRLIGVDLEGLDLQLREKRAAAQHALQVTRAEEGALLGAASRSAAAALTAHAAQAARDLHLSQAWQGQARSRAARVLEADAQRMREEREELLAASQCPLLTEELGQDSSPQAFKGLSEAQRAAIQAEREAQATERRCRALQSAAEKGIEERALLAADSEAALAAHKVDQEEREKRWMLADCWRRQASAPLENQEPMPLGYASRGLQFGTSHR</sequence>
<evidence type="ECO:0000313" key="4">
    <source>
        <dbReference type="EMBL" id="JAT78166.1"/>
    </source>
</evidence>
<dbReference type="EMBL" id="GDKF01000456">
    <property type="protein sequence ID" value="JAT78166.1"/>
    <property type="molecule type" value="Transcribed_RNA"/>
</dbReference>
<reference evidence="4" key="1">
    <citation type="submission" date="2015-08" db="EMBL/GenBank/DDBJ databases">
        <authorList>
            <person name="Babu N.S."/>
            <person name="Beckwith C.J."/>
            <person name="Beseler K.G."/>
            <person name="Brison A."/>
            <person name="Carone J.V."/>
            <person name="Caskin T.P."/>
            <person name="Diamond M."/>
            <person name="Durham M.E."/>
            <person name="Foxe J.M."/>
            <person name="Go M."/>
            <person name="Henderson B.A."/>
            <person name="Jones I.B."/>
            <person name="McGettigan J.A."/>
            <person name="Micheletti S.J."/>
            <person name="Nasrallah M.E."/>
            <person name="Ortiz D."/>
            <person name="Piller C.R."/>
            <person name="Privatt S.R."/>
            <person name="Schneider S.L."/>
            <person name="Sharp S."/>
            <person name="Smith T.C."/>
            <person name="Stanton J.D."/>
            <person name="Ullery H.E."/>
            <person name="Wilson R.J."/>
            <person name="Serrano M.G."/>
            <person name="Buck G."/>
            <person name="Lee V."/>
            <person name="Wang Y."/>
            <person name="Carvalho R."/>
            <person name="Voegtly L."/>
            <person name="Shi R."/>
            <person name="Duckworth R."/>
            <person name="Johnson A."/>
            <person name="Loviza R."/>
            <person name="Walstead R."/>
            <person name="Shah Z."/>
            <person name="Kiflezghi M."/>
            <person name="Wade K."/>
            <person name="Ball S.L."/>
            <person name="Bradley K.W."/>
            <person name="Asai D.J."/>
            <person name="Bowman C.A."/>
            <person name="Russell D.A."/>
            <person name="Pope W.H."/>
            <person name="Jacobs-Sera D."/>
            <person name="Hendrix R.W."/>
            <person name="Hatfull G.F."/>
        </authorList>
    </citation>
    <scope>NUCLEOTIDE SEQUENCE</scope>
</reference>
<feature type="region of interest" description="Disordered" evidence="2">
    <location>
        <begin position="209"/>
        <end position="233"/>
    </location>
</feature>
<evidence type="ECO:0000256" key="1">
    <source>
        <dbReference type="SAM" id="Coils"/>
    </source>
</evidence>
<evidence type="ECO:0000313" key="3">
    <source>
        <dbReference type="EMBL" id="JAT72823.1"/>
    </source>
</evidence>
<dbReference type="AlphaFoldDB" id="A0A1D2AG27"/>
<evidence type="ECO:0000256" key="2">
    <source>
        <dbReference type="SAM" id="MobiDB-lite"/>
    </source>
</evidence>
<keyword evidence="1" id="KW-0175">Coiled coil</keyword>
<name>A0A1D2AG27_AUXPR</name>